<dbReference type="PANTHER" id="PTHR21327:SF18">
    <property type="entry name" value="3,4-DIHYDROXY-2-BUTANONE 4-PHOSPHATE SYNTHASE"/>
    <property type="match status" value="1"/>
</dbReference>
<keyword evidence="9 19" id="KW-0547">Nucleotide-binding</keyword>
<evidence type="ECO:0000256" key="3">
    <source>
        <dbReference type="ARBA" id="ARBA00002284"/>
    </source>
</evidence>
<keyword evidence="16 19" id="KW-0511">Multifunctional enzyme</keyword>
<evidence type="ECO:0000256" key="14">
    <source>
        <dbReference type="ARBA" id="ARBA00023211"/>
    </source>
</evidence>
<dbReference type="InterPro" id="IPR032677">
    <property type="entry name" value="GTP_cyclohydro_II"/>
</dbReference>
<evidence type="ECO:0000256" key="5">
    <source>
        <dbReference type="ARBA" id="ARBA00004904"/>
    </source>
</evidence>
<dbReference type="HAMAP" id="MF_00179">
    <property type="entry name" value="RibA"/>
    <property type="match status" value="1"/>
</dbReference>
<sequence>MFDRIEDAIKDIKQGKMIIVVDDENRENEGDLVMAAEKVTGEHINFMIKYGRGLVCVPMTEKRLNELGIYQMVENNTDHKETAFTVSVDYKECTTGISAFERALTVKKLVDNNSKPEDFTKPGHIFPLRAKDGGVLVRAGHTEAAVDLAVLAGLKPAGVICEIIKDDGNMARLPDLLEFAKKFGLRIISIEDLIKYRMKNEILVRRVAQAKLPTKYGNFEIVGYEEILTGKQHVALIKGDINNKEPVLVRVHSECLTGDILGSLRCDCGDQLHAAMERIGQEGGVLVYLRQEGRGIGLLNKIKAYHLQDQGFDTVEANIKLGFPPDLREYSIAAQILKDIGVKKIRIMTNNPQKIMELSEYGLDVVERVSIEICPNHYNEKYLKTKKEKMGHLILEV</sequence>
<feature type="site" description="Essential for DHBP synthase activity" evidence="19">
    <location>
        <position position="162"/>
    </location>
</feature>
<dbReference type="CDD" id="cd00641">
    <property type="entry name" value="GTP_cyclohydro2"/>
    <property type="match status" value="1"/>
</dbReference>
<dbReference type="HAMAP" id="MF_00180">
    <property type="entry name" value="RibB"/>
    <property type="match status" value="1"/>
</dbReference>
<dbReference type="InterPro" id="IPR016299">
    <property type="entry name" value="Riboflavin_synth_RibBA"/>
</dbReference>
<organism evidence="21 22">
    <name type="scientific">Caldanaerobacter subterraneus</name>
    <dbReference type="NCBI Taxonomy" id="911092"/>
    <lineage>
        <taxon>Bacteria</taxon>
        <taxon>Bacillati</taxon>
        <taxon>Bacillota</taxon>
        <taxon>Clostridia</taxon>
        <taxon>Thermoanaerobacterales</taxon>
        <taxon>Thermoanaerobacteraceae</taxon>
        <taxon>Caldanaerobacter</taxon>
    </lineage>
</organism>
<dbReference type="SUPFAM" id="SSF55821">
    <property type="entry name" value="YrdC/RibB"/>
    <property type="match status" value="1"/>
</dbReference>
<feature type="domain" description="GTP cyclohydrolase II" evidence="20">
    <location>
        <begin position="206"/>
        <end position="369"/>
    </location>
</feature>
<dbReference type="Proteomes" id="UP000529861">
    <property type="component" value="Unassembled WGS sequence"/>
</dbReference>
<evidence type="ECO:0000256" key="9">
    <source>
        <dbReference type="ARBA" id="ARBA00022741"/>
    </source>
</evidence>
<feature type="binding site" evidence="19">
    <location>
        <position position="27"/>
    </location>
    <ligand>
        <name>Mg(2+)</name>
        <dbReference type="ChEBI" id="CHEBI:18420"/>
        <label>1</label>
    </ligand>
</feature>
<evidence type="ECO:0000313" key="22">
    <source>
        <dbReference type="Proteomes" id="UP000529861"/>
    </source>
</evidence>
<dbReference type="GO" id="GO:0000287">
    <property type="term" value="F:magnesium ion binding"/>
    <property type="evidence" value="ECO:0007669"/>
    <property type="project" value="UniProtKB-UniRule"/>
</dbReference>
<feature type="binding site" evidence="19">
    <location>
        <position position="27"/>
    </location>
    <ligand>
        <name>Mg(2+)</name>
        <dbReference type="ChEBI" id="CHEBI:18420"/>
        <label>2</label>
    </ligand>
</feature>
<comment type="similarity">
    <text evidence="19">In the C-terminal section; belongs to the GTP cyclohydrolase II family.</text>
</comment>
<evidence type="ECO:0000256" key="1">
    <source>
        <dbReference type="ARBA" id="ARBA00000141"/>
    </source>
</evidence>
<dbReference type="Gene3D" id="3.90.870.10">
    <property type="entry name" value="DHBP synthase"/>
    <property type="match status" value="1"/>
</dbReference>
<dbReference type="GO" id="GO:0005829">
    <property type="term" value="C:cytosol"/>
    <property type="evidence" value="ECO:0007669"/>
    <property type="project" value="TreeGrafter"/>
</dbReference>
<keyword evidence="7 19" id="KW-0686">Riboflavin biosynthesis</keyword>
<feature type="binding site" evidence="19">
    <location>
        <position position="314"/>
    </location>
    <ligand>
        <name>GTP</name>
        <dbReference type="ChEBI" id="CHEBI:37565"/>
    </ligand>
</feature>
<evidence type="ECO:0000256" key="6">
    <source>
        <dbReference type="ARBA" id="ARBA00005520"/>
    </source>
</evidence>
<keyword evidence="14 19" id="KW-0464">Manganese</keyword>
<feature type="active site" description="Proton acceptor; for GTP cyclohydrolase activity" evidence="19">
    <location>
        <position position="326"/>
    </location>
</feature>
<keyword evidence="15 19" id="KW-0456">Lyase</keyword>
<dbReference type="AlphaFoldDB" id="A0A7Y2PL18"/>
<comment type="caution">
    <text evidence="21">The sequence shown here is derived from an EMBL/GenBank/DDBJ whole genome shotgun (WGS) entry which is preliminary data.</text>
</comment>
<evidence type="ECO:0000313" key="21">
    <source>
        <dbReference type="EMBL" id="NNG67614.1"/>
    </source>
</evidence>
<feature type="binding site" evidence="19">
    <location>
        <position position="271"/>
    </location>
    <ligand>
        <name>GTP</name>
        <dbReference type="ChEBI" id="CHEBI:37565"/>
    </ligand>
</feature>
<dbReference type="Pfam" id="PF00925">
    <property type="entry name" value="GTP_cyclohydro2"/>
    <property type="match status" value="1"/>
</dbReference>
<evidence type="ECO:0000256" key="7">
    <source>
        <dbReference type="ARBA" id="ARBA00022619"/>
    </source>
</evidence>
<proteinExistence type="inferred from homology"/>
<keyword evidence="10 19" id="KW-0378">Hydrolase</keyword>
<feature type="binding site" evidence="19">
    <location>
        <begin position="250"/>
        <end position="254"/>
    </location>
    <ligand>
        <name>GTP</name>
        <dbReference type="ChEBI" id="CHEBI:37565"/>
    </ligand>
</feature>
<dbReference type="FunFam" id="3.90.870.10:FF:000001">
    <property type="entry name" value="Riboflavin biosynthesis protein RibBA"/>
    <property type="match status" value="1"/>
</dbReference>
<dbReference type="Gene3D" id="3.40.50.10990">
    <property type="entry name" value="GTP cyclohydrolase II"/>
    <property type="match status" value="1"/>
</dbReference>
<comment type="catalytic activity">
    <reaction evidence="1 19">
        <text>D-ribulose 5-phosphate = (2S)-2-hydroxy-3-oxobutyl phosphate + formate + H(+)</text>
        <dbReference type="Rhea" id="RHEA:18457"/>
        <dbReference type="ChEBI" id="CHEBI:15378"/>
        <dbReference type="ChEBI" id="CHEBI:15740"/>
        <dbReference type="ChEBI" id="CHEBI:58121"/>
        <dbReference type="ChEBI" id="CHEBI:58830"/>
        <dbReference type="EC" id="4.1.99.12"/>
    </reaction>
</comment>
<dbReference type="InterPro" id="IPR036144">
    <property type="entry name" value="RibA-like_sf"/>
</dbReference>
<dbReference type="NCBIfam" id="NF001591">
    <property type="entry name" value="PRK00393.1"/>
    <property type="match status" value="1"/>
</dbReference>
<feature type="region of interest" description="DHBP synthase" evidence="19">
    <location>
        <begin position="1"/>
        <end position="199"/>
    </location>
</feature>
<feature type="binding site" evidence="19">
    <location>
        <position position="266"/>
    </location>
    <ligand>
        <name>Zn(2+)</name>
        <dbReference type="ChEBI" id="CHEBI:29105"/>
        <note>catalytic</note>
    </ligand>
</feature>
<comment type="pathway">
    <text evidence="4 19">Cofactor biosynthesis; riboflavin biosynthesis; 5-amino-6-(D-ribitylamino)uracil from GTP: step 1/4.</text>
</comment>
<dbReference type="InterPro" id="IPR017945">
    <property type="entry name" value="DHBP_synth_RibB-like_a/b_dom"/>
</dbReference>
<feature type="binding site" evidence="19">
    <location>
        <begin position="292"/>
        <end position="294"/>
    </location>
    <ligand>
        <name>GTP</name>
        <dbReference type="ChEBI" id="CHEBI:37565"/>
    </ligand>
</feature>
<evidence type="ECO:0000256" key="4">
    <source>
        <dbReference type="ARBA" id="ARBA00004853"/>
    </source>
</evidence>
<comment type="similarity">
    <text evidence="6 19">In the N-terminal section; belongs to the DHBP synthase family.</text>
</comment>
<feature type="binding site" evidence="19">
    <location>
        <position position="162"/>
    </location>
    <ligand>
        <name>D-ribulose 5-phosphate</name>
        <dbReference type="ChEBI" id="CHEBI:58121"/>
    </ligand>
</feature>
<evidence type="ECO:0000256" key="15">
    <source>
        <dbReference type="ARBA" id="ARBA00023239"/>
    </source>
</evidence>
<dbReference type="NCBIfam" id="TIGR00505">
    <property type="entry name" value="ribA"/>
    <property type="match status" value="1"/>
</dbReference>
<dbReference type="InterPro" id="IPR000422">
    <property type="entry name" value="DHBP_synthase_RibB"/>
</dbReference>
<dbReference type="InterPro" id="IPR000926">
    <property type="entry name" value="RibA"/>
</dbReference>
<evidence type="ECO:0000256" key="10">
    <source>
        <dbReference type="ARBA" id="ARBA00022801"/>
    </source>
</evidence>
<feature type="binding site" evidence="19">
    <location>
        <begin position="138"/>
        <end position="142"/>
    </location>
    <ligand>
        <name>D-ribulose 5-phosphate</name>
        <dbReference type="ChEBI" id="CHEBI:58121"/>
    </ligand>
</feature>
<feature type="binding site" evidence="19">
    <location>
        <position position="255"/>
    </location>
    <ligand>
        <name>Zn(2+)</name>
        <dbReference type="ChEBI" id="CHEBI:29105"/>
        <note>catalytic</note>
    </ligand>
</feature>
<accession>A0A7Y2PL18</accession>
<dbReference type="NCBIfam" id="TIGR00506">
    <property type="entry name" value="ribB"/>
    <property type="match status" value="1"/>
</dbReference>
<dbReference type="GO" id="GO:0008686">
    <property type="term" value="F:3,4-dihydroxy-2-butanone-4-phosphate synthase activity"/>
    <property type="evidence" value="ECO:0007669"/>
    <property type="project" value="UniProtKB-UniRule"/>
</dbReference>
<reference evidence="21 22" key="1">
    <citation type="submission" date="2020-04" db="EMBL/GenBank/DDBJ databases">
        <title>Draft genome sequence of Caldanaerobacter sunterraneus. strain 1523vc isolated from Griffin hot spring, Kamchatka, Russia.</title>
        <authorList>
            <person name="Toshchakov S.V."/>
            <person name="Podosokorskaya O.A."/>
            <person name="Kublanov I.V."/>
            <person name="Korzhenkov A."/>
            <person name="Patrushev M.V."/>
        </authorList>
    </citation>
    <scope>NUCLEOTIDE SEQUENCE [LARGE SCALE GENOMIC DNA]</scope>
    <source>
        <strain evidence="21 22">1523vc</strain>
    </source>
</reference>
<feature type="region of interest" description="GTP cyclohydrolase II" evidence="19">
    <location>
        <begin position="200"/>
        <end position="397"/>
    </location>
</feature>
<evidence type="ECO:0000256" key="13">
    <source>
        <dbReference type="ARBA" id="ARBA00023134"/>
    </source>
</evidence>
<dbReference type="EC" id="4.1.99.12" evidence="19"/>
<comment type="function">
    <text evidence="3 19">Catalyzes the conversion of D-ribulose 5-phosphate to formate and 3,4-dihydroxy-2-butanone 4-phosphate.</text>
</comment>
<dbReference type="RefSeq" id="WP_022588568.1">
    <property type="nucleotide sequence ID" value="NZ_JABEQB010000033.1"/>
</dbReference>
<feature type="binding site" evidence="19">
    <location>
        <position position="354"/>
    </location>
    <ligand>
        <name>GTP</name>
        <dbReference type="ChEBI" id="CHEBI:37565"/>
    </ligand>
</feature>
<protein>
    <recommendedName>
        <fullName evidence="19">Riboflavin biosynthesis protein RibBA</fullName>
    </recommendedName>
    <domain>
        <recommendedName>
            <fullName evidence="19">3,4-dihydroxy-2-butanone 4-phosphate synthase</fullName>
            <shortName evidence="19">DHBP synthase</shortName>
            <ecNumber evidence="19">4.1.99.12</ecNumber>
        </recommendedName>
    </domain>
    <domain>
        <recommendedName>
            <fullName evidence="19">GTP cyclohydrolase-2</fullName>
            <ecNumber evidence="19">3.5.4.25</ecNumber>
        </recommendedName>
        <alternativeName>
            <fullName evidence="19">GTP cyclohydrolase II</fullName>
        </alternativeName>
    </domain>
</protein>
<feature type="binding site" evidence="19">
    <location>
        <position position="349"/>
    </location>
    <ligand>
        <name>GTP</name>
        <dbReference type="ChEBI" id="CHEBI:37565"/>
    </ligand>
</feature>
<name>A0A7Y2PL18_9THEO</name>
<dbReference type="GO" id="GO:0003935">
    <property type="term" value="F:GTP cyclohydrolase II activity"/>
    <property type="evidence" value="ECO:0007669"/>
    <property type="project" value="UniProtKB-UniRule"/>
</dbReference>
<dbReference type="GO" id="GO:0005525">
    <property type="term" value="F:GTP binding"/>
    <property type="evidence" value="ECO:0007669"/>
    <property type="project" value="UniProtKB-KW"/>
</dbReference>
<keyword evidence="11 19" id="KW-0862">Zinc</keyword>
<dbReference type="Pfam" id="PF00926">
    <property type="entry name" value="DHBP_synthase"/>
    <property type="match status" value="1"/>
</dbReference>
<evidence type="ECO:0000256" key="11">
    <source>
        <dbReference type="ARBA" id="ARBA00022833"/>
    </source>
</evidence>
<dbReference type="GO" id="GO:0030145">
    <property type="term" value="F:manganese ion binding"/>
    <property type="evidence" value="ECO:0007669"/>
    <property type="project" value="UniProtKB-UniRule"/>
</dbReference>
<evidence type="ECO:0000256" key="8">
    <source>
        <dbReference type="ARBA" id="ARBA00022723"/>
    </source>
</evidence>
<evidence type="ECO:0000256" key="16">
    <source>
        <dbReference type="ARBA" id="ARBA00023268"/>
    </source>
</evidence>
<dbReference type="FunFam" id="3.40.50.10990:FF:000001">
    <property type="entry name" value="Riboflavin biosynthesis protein RibBA"/>
    <property type="match status" value="1"/>
</dbReference>
<evidence type="ECO:0000256" key="2">
    <source>
        <dbReference type="ARBA" id="ARBA00001936"/>
    </source>
</evidence>
<dbReference type="HAMAP" id="MF_01283">
    <property type="entry name" value="RibBA"/>
    <property type="match status" value="1"/>
</dbReference>
<feature type="binding site" evidence="19">
    <location>
        <position position="31"/>
    </location>
    <ligand>
        <name>D-ribulose 5-phosphate</name>
        <dbReference type="ChEBI" id="CHEBI:58121"/>
    </ligand>
</feature>
<comment type="function">
    <text evidence="17 19">Catalyzes the conversion of GTP to 2,5-diamino-6-ribosylamino-4(3H)-pyrimidinone 5'-phosphate (DARP), formate and pyrophosphate.</text>
</comment>
<comment type="cofactor">
    <cofactor evidence="2">
        <name>Mn(2+)</name>
        <dbReference type="ChEBI" id="CHEBI:29035"/>
    </cofactor>
</comment>
<dbReference type="PANTHER" id="PTHR21327">
    <property type="entry name" value="GTP CYCLOHYDROLASE II-RELATED"/>
    <property type="match status" value="1"/>
</dbReference>
<keyword evidence="8 19" id="KW-0479">Metal-binding</keyword>
<comment type="cofactor">
    <cofactor evidence="19">
        <name>Mg(2+)</name>
        <dbReference type="ChEBI" id="CHEBI:18420"/>
    </cofactor>
    <cofactor evidence="19">
        <name>Mn(2+)</name>
        <dbReference type="ChEBI" id="CHEBI:29035"/>
    </cofactor>
    <text evidence="19">Binds 2 divalent metal cations per subunit. Magnesium or manganese.</text>
</comment>
<feature type="binding site" evidence="19">
    <location>
        <position position="268"/>
    </location>
    <ligand>
        <name>Zn(2+)</name>
        <dbReference type="ChEBI" id="CHEBI:29105"/>
        <note>catalytic</note>
    </ligand>
</feature>
<feature type="active site" description="Nucleophile; for GTP cyclohydrolase activity" evidence="19">
    <location>
        <position position="328"/>
    </location>
</feature>
<dbReference type="PIRSF" id="PIRSF001259">
    <property type="entry name" value="RibA"/>
    <property type="match status" value="1"/>
</dbReference>
<evidence type="ECO:0000256" key="17">
    <source>
        <dbReference type="ARBA" id="ARBA00043932"/>
    </source>
</evidence>
<dbReference type="UniPathway" id="UPA00275">
    <property type="reaction ID" value="UER00399"/>
</dbReference>
<comment type="cofactor">
    <cofactor evidence="19">
        <name>Zn(2+)</name>
        <dbReference type="ChEBI" id="CHEBI:29105"/>
    </cofactor>
    <text evidence="19">Binds 1 zinc ion per subunit.</text>
</comment>
<keyword evidence="12 19" id="KW-0460">Magnesium</keyword>
<feature type="binding site" evidence="19">
    <location>
        <begin position="26"/>
        <end position="27"/>
    </location>
    <ligand>
        <name>D-ribulose 5-phosphate</name>
        <dbReference type="ChEBI" id="CHEBI:58121"/>
    </ligand>
</feature>
<feature type="binding site" evidence="19">
    <location>
        <position position="141"/>
    </location>
    <ligand>
        <name>Mg(2+)</name>
        <dbReference type="ChEBI" id="CHEBI:18420"/>
        <label>2</label>
    </ligand>
</feature>
<dbReference type="SUPFAM" id="SSF142695">
    <property type="entry name" value="RibA-like"/>
    <property type="match status" value="1"/>
</dbReference>
<evidence type="ECO:0000256" key="18">
    <source>
        <dbReference type="ARBA" id="ARBA00049295"/>
    </source>
</evidence>
<dbReference type="EC" id="3.5.4.25" evidence="19"/>
<comment type="pathway">
    <text evidence="5 19">Cofactor biosynthesis; riboflavin biosynthesis; 2-hydroxy-3-oxobutyl phosphate from D-ribulose 5-phosphate: step 1/1.</text>
</comment>
<dbReference type="NCBIfam" id="NF006803">
    <property type="entry name" value="PRK09311.1"/>
    <property type="match status" value="1"/>
</dbReference>
<evidence type="ECO:0000256" key="12">
    <source>
        <dbReference type="ARBA" id="ARBA00022842"/>
    </source>
</evidence>
<keyword evidence="13 19" id="KW-0342">GTP-binding</keyword>
<feature type="site" description="Essential for DHBP synthase activity" evidence="19">
    <location>
        <position position="124"/>
    </location>
</feature>
<evidence type="ECO:0000259" key="20">
    <source>
        <dbReference type="Pfam" id="PF00925"/>
    </source>
</evidence>
<evidence type="ECO:0000256" key="19">
    <source>
        <dbReference type="HAMAP-Rule" id="MF_01283"/>
    </source>
</evidence>
<dbReference type="EMBL" id="JABEQB010000033">
    <property type="protein sequence ID" value="NNG67614.1"/>
    <property type="molecule type" value="Genomic_DNA"/>
</dbReference>
<comment type="catalytic activity">
    <reaction evidence="18 19">
        <text>GTP + 4 H2O = 2,5-diamino-6-hydroxy-4-(5-phosphoribosylamino)-pyrimidine + formate + 2 phosphate + 3 H(+)</text>
        <dbReference type="Rhea" id="RHEA:23704"/>
        <dbReference type="ChEBI" id="CHEBI:15377"/>
        <dbReference type="ChEBI" id="CHEBI:15378"/>
        <dbReference type="ChEBI" id="CHEBI:15740"/>
        <dbReference type="ChEBI" id="CHEBI:37565"/>
        <dbReference type="ChEBI" id="CHEBI:43474"/>
        <dbReference type="ChEBI" id="CHEBI:58614"/>
        <dbReference type="EC" id="3.5.4.25"/>
    </reaction>
</comment>
<dbReference type="GO" id="GO:0008270">
    <property type="term" value="F:zinc ion binding"/>
    <property type="evidence" value="ECO:0007669"/>
    <property type="project" value="UniProtKB-UniRule"/>
</dbReference>
<gene>
    <name evidence="19" type="primary">ribBA</name>
    <name evidence="21" type="ORF">HKI81_10370</name>
</gene>
<dbReference type="GO" id="GO:0009231">
    <property type="term" value="P:riboflavin biosynthetic process"/>
    <property type="evidence" value="ECO:0007669"/>
    <property type="project" value="UniProtKB-UniRule"/>
</dbReference>